<dbReference type="InterPro" id="IPR038461">
    <property type="entry name" value="Schlafen_AlbA_2_dom_sf"/>
</dbReference>
<dbReference type="InterPro" id="IPR038475">
    <property type="entry name" value="RecG_C_sf"/>
</dbReference>
<dbReference type="SUPFAM" id="SSF46785">
    <property type="entry name" value="Winged helix' DNA-binding domain"/>
    <property type="match status" value="1"/>
</dbReference>
<evidence type="ECO:0000259" key="1">
    <source>
        <dbReference type="Pfam" id="PF04326"/>
    </source>
</evidence>
<dbReference type="PANTHER" id="PTHR30595">
    <property type="entry name" value="GLPR-RELATED TRANSCRIPTIONAL REPRESSOR"/>
    <property type="match status" value="1"/>
</dbReference>
<reference evidence="2" key="2">
    <citation type="submission" date="2021-04" db="EMBL/GenBank/DDBJ databases">
        <authorList>
            <person name="Gilroy R."/>
        </authorList>
    </citation>
    <scope>NUCLEOTIDE SEQUENCE</scope>
    <source>
        <strain evidence="2">CHK195-9823</strain>
    </source>
</reference>
<sequence length="493" mass="56981">MNFDISQFDSYREDNRREAKKAKDGLPNSLWETYSAFANCYGGVIILGVKENKDGSWYMTGLENPAKLRKDFWDTINNKNKVSVNLLTDNDLEIFEESNGIIMVVHVPKAKREQKPVYINGDMFSGTFRRNWEGDYHCDRSEVLAMLRDQPEETADMKILQDMSLEVLNSETVHAYRNRHMAYRTEHVWERLSDEEYLERIGAAKLSVRDYTLHPTAAGLLMFGEEYKILYEFPEYFLDYREVLDPTIRWTDRLQSSSGDWTGNLFDFFFRVYGKLVKDLKIPFKLEGITRIDDTPVHKALREALANCLVNTDFYFPRGIVIRKDAESIIMENPGSIRTGKAQMLKGGISDPRNKALMKMFNLIGIGERAGSGVPDIYSVWEQQGWRQPEVIEEYGPDRTILKLSLLKKAAIKNGDKKVAIKSGDKKKITKKTEQQLKYILEYMVPDQEYKTSEIAEVLGVKESRARALVYELAKSGRIEAEGKNKGRRYRLK</sequence>
<comment type="caution">
    <text evidence="2">The sequence shown here is derived from an EMBL/GenBank/DDBJ whole genome shotgun (WGS) entry which is preliminary data.</text>
</comment>
<dbReference type="Pfam" id="PF13749">
    <property type="entry name" value="HATPase_c_4"/>
    <property type="match status" value="1"/>
</dbReference>
<dbReference type="InterPro" id="IPR036390">
    <property type="entry name" value="WH_DNA-bd_sf"/>
</dbReference>
<dbReference type="Pfam" id="PF04326">
    <property type="entry name" value="SLFN_AlbA_2"/>
    <property type="match status" value="1"/>
</dbReference>
<name>A0A9D1PEA7_9FIRM</name>
<dbReference type="Gene3D" id="3.30.950.30">
    <property type="entry name" value="Schlafen, AAA domain"/>
    <property type="match status" value="1"/>
</dbReference>
<reference evidence="2" key="1">
    <citation type="journal article" date="2021" name="PeerJ">
        <title>Extensive microbial diversity within the chicken gut microbiome revealed by metagenomics and culture.</title>
        <authorList>
            <person name="Gilroy R."/>
            <person name="Ravi A."/>
            <person name="Getino M."/>
            <person name="Pursley I."/>
            <person name="Horton D.L."/>
            <person name="Alikhan N.F."/>
            <person name="Baker D."/>
            <person name="Gharbi K."/>
            <person name="Hall N."/>
            <person name="Watson M."/>
            <person name="Adriaenssens E.M."/>
            <person name="Foster-Nyarko E."/>
            <person name="Jarju S."/>
            <person name="Secka A."/>
            <person name="Antonio M."/>
            <person name="Oren A."/>
            <person name="Chaudhuri R.R."/>
            <person name="La Ragione R."/>
            <person name="Hildebrand F."/>
            <person name="Pallen M.J."/>
        </authorList>
    </citation>
    <scope>NUCLEOTIDE SEQUENCE</scope>
    <source>
        <strain evidence="2">CHK195-9823</strain>
    </source>
</reference>
<dbReference type="EMBL" id="DXIQ01000058">
    <property type="protein sequence ID" value="HIV39145.1"/>
    <property type="molecule type" value="Genomic_DNA"/>
</dbReference>
<organism evidence="2 3">
    <name type="scientific">Candidatus Blautia stercorigallinarum</name>
    <dbReference type="NCBI Taxonomy" id="2838501"/>
    <lineage>
        <taxon>Bacteria</taxon>
        <taxon>Bacillati</taxon>
        <taxon>Bacillota</taxon>
        <taxon>Clostridia</taxon>
        <taxon>Lachnospirales</taxon>
        <taxon>Lachnospiraceae</taxon>
        <taxon>Blautia</taxon>
    </lineage>
</organism>
<dbReference type="PANTHER" id="PTHR30595:SF6">
    <property type="entry name" value="SCHLAFEN ALBA-2 DOMAIN-CONTAINING PROTEIN"/>
    <property type="match status" value="1"/>
</dbReference>
<dbReference type="InterPro" id="IPR007421">
    <property type="entry name" value="Schlafen_AlbA_2_dom"/>
</dbReference>
<dbReference type="AlphaFoldDB" id="A0A9D1PEA7"/>
<dbReference type="Proteomes" id="UP000886814">
    <property type="component" value="Unassembled WGS sequence"/>
</dbReference>
<protein>
    <submittedName>
        <fullName evidence="2">DNA binding domain-containing protein</fullName>
    </submittedName>
</protein>
<proteinExistence type="predicted"/>
<evidence type="ECO:0000313" key="2">
    <source>
        <dbReference type="EMBL" id="HIV39145.1"/>
    </source>
</evidence>
<feature type="domain" description="Schlafen AlbA-2" evidence="1">
    <location>
        <begin position="13"/>
        <end position="115"/>
    </location>
</feature>
<dbReference type="InterPro" id="IPR036388">
    <property type="entry name" value="WH-like_DNA-bd_sf"/>
</dbReference>
<dbReference type="Gene3D" id="3.30.565.60">
    <property type="match status" value="1"/>
</dbReference>
<evidence type="ECO:0000313" key="3">
    <source>
        <dbReference type="Proteomes" id="UP000886814"/>
    </source>
</evidence>
<accession>A0A9D1PEA7</accession>
<dbReference type="Gene3D" id="1.10.10.10">
    <property type="entry name" value="Winged helix-like DNA-binding domain superfamily/Winged helix DNA-binding domain"/>
    <property type="match status" value="1"/>
</dbReference>
<gene>
    <name evidence="2" type="ORF">H9747_09170</name>
</gene>